<dbReference type="InterPro" id="IPR036056">
    <property type="entry name" value="Fibrinogen-like_C"/>
</dbReference>
<evidence type="ECO:0000313" key="3">
    <source>
        <dbReference type="Proteomes" id="UP000245119"/>
    </source>
</evidence>
<comment type="caution">
    <text evidence="2">The sequence shown here is derived from an EMBL/GenBank/DDBJ whole genome shotgun (WGS) entry which is preliminary data.</text>
</comment>
<dbReference type="OrthoDB" id="10561998at2759"/>
<dbReference type="InterPro" id="IPR003609">
    <property type="entry name" value="Pan_app"/>
</dbReference>
<proteinExistence type="predicted"/>
<dbReference type="InterPro" id="IPR014716">
    <property type="entry name" value="Fibrinogen_a/b/g_C_1"/>
</dbReference>
<reference evidence="2 3" key="1">
    <citation type="submission" date="2018-04" db="EMBL/GenBank/DDBJ databases">
        <title>The genome of golden apple snail Pomacea canaliculata provides insight into stress tolerance and invasive adaptation.</title>
        <authorList>
            <person name="Liu C."/>
            <person name="Liu B."/>
            <person name="Ren Y."/>
            <person name="Zhang Y."/>
            <person name="Wang H."/>
            <person name="Li S."/>
            <person name="Jiang F."/>
            <person name="Yin L."/>
            <person name="Zhang G."/>
            <person name="Qian W."/>
            <person name="Fan W."/>
        </authorList>
    </citation>
    <scope>NUCLEOTIDE SEQUENCE [LARGE SCALE GENOMIC DNA]</scope>
    <source>
        <strain evidence="2">SZHN2017</strain>
        <tissue evidence="2">Muscle</tissue>
    </source>
</reference>
<name>A0A2T7P2A0_POMCA</name>
<gene>
    <name evidence="2" type="ORF">C0Q70_12708</name>
</gene>
<dbReference type="PROSITE" id="PS50948">
    <property type="entry name" value="PAN"/>
    <property type="match status" value="1"/>
</dbReference>
<dbReference type="Proteomes" id="UP000245119">
    <property type="component" value="Linkage Group LG7"/>
</dbReference>
<evidence type="ECO:0000313" key="2">
    <source>
        <dbReference type="EMBL" id="PVD27546.1"/>
    </source>
</evidence>
<dbReference type="EMBL" id="PZQS01000007">
    <property type="protein sequence ID" value="PVD27546.1"/>
    <property type="molecule type" value="Genomic_DNA"/>
</dbReference>
<dbReference type="InterPro" id="IPR002181">
    <property type="entry name" value="Fibrinogen_a/b/g_C_dom"/>
</dbReference>
<dbReference type="SUPFAM" id="SSF56496">
    <property type="entry name" value="Fibrinogen C-terminal domain-like"/>
    <property type="match status" value="1"/>
</dbReference>
<sequence>MFPACNPDDLQNTFIAYPDSNIRGLINFGCSSESSVERCMERCVQTTGCLALDFHVATSLLTSLDSLPADVWSSVTSAPDHTYNSTCSSDSECSGINGHCVLGRCQCAAGFLFAQELSSCRLVESCVDAQTLGGRSGVYTIAVNQTSNMTVWCDVDSGDGGWLVSLWC</sequence>
<dbReference type="AlphaFoldDB" id="A0A2T7P2A0"/>
<dbReference type="Pfam" id="PF00147">
    <property type="entry name" value="Fibrinogen_C"/>
    <property type="match status" value="1"/>
</dbReference>
<accession>A0A2T7P2A0</accession>
<protein>
    <recommendedName>
        <fullName evidence="1">Apple domain-containing protein</fullName>
    </recommendedName>
</protein>
<organism evidence="2 3">
    <name type="scientific">Pomacea canaliculata</name>
    <name type="common">Golden apple snail</name>
    <dbReference type="NCBI Taxonomy" id="400727"/>
    <lineage>
        <taxon>Eukaryota</taxon>
        <taxon>Metazoa</taxon>
        <taxon>Spiralia</taxon>
        <taxon>Lophotrochozoa</taxon>
        <taxon>Mollusca</taxon>
        <taxon>Gastropoda</taxon>
        <taxon>Caenogastropoda</taxon>
        <taxon>Architaenioglossa</taxon>
        <taxon>Ampullarioidea</taxon>
        <taxon>Ampullariidae</taxon>
        <taxon>Pomacea</taxon>
    </lineage>
</organism>
<evidence type="ECO:0000259" key="1">
    <source>
        <dbReference type="PROSITE" id="PS50948"/>
    </source>
</evidence>
<dbReference type="Gene3D" id="3.90.215.10">
    <property type="entry name" value="Gamma Fibrinogen, chain A, domain 1"/>
    <property type="match status" value="1"/>
</dbReference>
<keyword evidence="3" id="KW-1185">Reference proteome</keyword>
<feature type="domain" description="Apple" evidence="1">
    <location>
        <begin position="5"/>
        <end position="87"/>
    </location>
</feature>